<feature type="region of interest" description="Disordered" evidence="1">
    <location>
        <begin position="94"/>
        <end position="124"/>
    </location>
</feature>
<dbReference type="Pfam" id="PF15497">
    <property type="entry name" value="SNAPC5"/>
    <property type="match status" value="1"/>
</dbReference>
<keyword evidence="3" id="KW-1185">Reference proteome</keyword>
<feature type="compositionally biased region" description="Acidic residues" evidence="1">
    <location>
        <begin position="101"/>
        <end position="112"/>
    </location>
</feature>
<dbReference type="InParanoid" id="A0A067QQF1"/>
<dbReference type="Proteomes" id="UP000027135">
    <property type="component" value="Unassembled WGS sequence"/>
</dbReference>
<dbReference type="GO" id="GO:0006384">
    <property type="term" value="P:transcription initiation at RNA polymerase III promoter"/>
    <property type="evidence" value="ECO:0007669"/>
    <property type="project" value="InterPro"/>
</dbReference>
<protein>
    <submittedName>
        <fullName evidence="2">Uncharacterized protein</fullName>
    </submittedName>
</protein>
<dbReference type="AlphaFoldDB" id="A0A067QQF1"/>
<dbReference type="OrthoDB" id="7697860at2759"/>
<evidence type="ECO:0000313" key="2">
    <source>
        <dbReference type="EMBL" id="KDR06588.1"/>
    </source>
</evidence>
<sequence>MSEHDLPSLIAKQRQLLIEESIILDVLKKVRDEMHKLQVEQLQLDSMIMAEDGNKERYSRKNVPALMTDMDSTEKVNQEKLDLSVTSSLKKMLDGQFHAEQEEEEEEEEENYTETGIHDFILPL</sequence>
<organism evidence="2 3">
    <name type="scientific">Zootermopsis nevadensis</name>
    <name type="common">Dampwood termite</name>
    <dbReference type="NCBI Taxonomy" id="136037"/>
    <lineage>
        <taxon>Eukaryota</taxon>
        <taxon>Metazoa</taxon>
        <taxon>Ecdysozoa</taxon>
        <taxon>Arthropoda</taxon>
        <taxon>Hexapoda</taxon>
        <taxon>Insecta</taxon>
        <taxon>Pterygota</taxon>
        <taxon>Neoptera</taxon>
        <taxon>Polyneoptera</taxon>
        <taxon>Dictyoptera</taxon>
        <taxon>Blattodea</taxon>
        <taxon>Blattoidea</taxon>
        <taxon>Termitoidae</taxon>
        <taxon>Termopsidae</taxon>
        <taxon>Zootermopsis</taxon>
    </lineage>
</organism>
<dbReference type="GO" id="GO:0006366">
    <property type="term" value="P:transcription by RNA polymerase II"/>
    <property type="evidence" value="ECO:0007669"/>
    <property type="project" value="InterPro"/>
</dbReference>
<reference evidence="2 3" key="1">
    <citation type="journal article" date="2014" name="Nat. Commun.">
        <title>Molecular traces of alternative social organization in a termite genome.</title>
        <authorList>
            <person name="Terrapon N."/>
            <person name="Li C."/>
            <person name="Robertson H.M."/>
            <person name="Ji L."/>
            <person name="Meng X."/>
            <person name="Booth W."/>
            <person name="Chen Z."/>
            <person name="Childers C.P."/>
            <person name="Glastad K.M."/>
            <person name="Gokhale K."/>
            <person name="Gowin J."/>
            <person name="Gronenberg W."/>
            <person name="Hermansen R.A."/>
            <person name="Hu H."/>
            <person name="Hunt B.G."/>
            <person name="Huylmans A.K."/>
            <person name="Khalil S.M."/>
            <person name="Mitchell R.D."/>
            <person name="Munoz-Torres M.C."/>
            <person name="Mustard J.A."/>
            <person name="Pan H."/>
            <person name="Reese J.T."/>
            <person name="Scharf M.E."/>
            <person name="Sun F."/>
            <person name="Vogel H."/>
            <person name="Xiao J."/>
            <person name="Yang W."/>
            <person name="Yang Z."/>
            <person name="Yang Z."/>
            <person name="Zhou J."/>
            <person name="Zhu J."/>
            <person name="Brent C.S."/>
            <person name="Elsik C.G."/>
            <person name="Goodisman M.A."/>
            <person name="Liberles D.A."/>
            <person name="Roe R.M."/>
            <person name="Vargo E.L."/>
            <person name="Vilcinskas A."/>
            <person name="Wang J."/>
            <person name="Bornberg-Bauer E."/>
            <person name="Korb J."/>
            <person name="Zhang G."/>
            <person name="Liebig J."/>
        </authorList>
    </citation>
    <scope>NUCLEOTIDE SEQUENCE [LARGE SCALE GENOMIC DNA]</scope>
    <source>
        <tissue evidence="2">Whole organism</tissue>
    </source>
</reference>
<name>A0A067QQF1_ZOONE</name>
<proteinExistence type="predicted"/>
<dbReference type="InterPro" id="IPR029138">
    <property type="entry name" value="SNAPC5"/>
</dbReference>
<evidence type="ECO:0000256" key="1">
    <source>
        <dbReference type="SAM" id="MobiDB-lite"/>
    </source>
</evidence>
<gene>
    <name evidence="2" type="ORF">L798_03562</name>
</gene>
<dbReference type="EMBL" id="KK853575">
    <property type="protein sequence ID" value="KDR06588.1"/>
    <property type="molecule type" value="Genomic_DNA"/>
</dbReference>
<accession>A0A067QQF1</accession>
<evidence type="ECO:0000313" key="3">
    <source>
        <dbReference type="Proteomes" id="UP000027135"/>
    </source>
</evidence>
<dbReference type="GO" id="GO:0005634">
    <property type="term" value="C:nucleus"/>
    <property type="evidence" value="ECO:0007669"/>
    <property type="project" value="InterPro"/>
</dbReference>